<evidence type="ECO:0000259" key="7">
    <source>
        <dbReference type="SMART" id="SM00363"/>
    </source>
</evidence>
<dbReference type="GO" id="GO:0000455">
    <property type="term" value="P:enzyme-directed rRNA pseudouridine synthesis"/>
    <property type="evidence" value="ECO:0007669"/>
    <property type="project" value="UniProtKB-ARBA"/>
</dbReference>
<dbReference type="NCBIfam" id="TIGR00093">
    <property type="entry name" value="pseudouridine synthase"/>
    <property type="match status" value="1"/>
</dbReference>
<feature type="compositionally biased region" description="Low complexity" evidence="6">
    <location>
        <begin position="323"/>
        <end position="333"/>
    </location>
</feature>
<organism evidence="8 9">
    <name type="scientific">Granulicella rosea</name>
    <dbReference type="NCBI Taxonomy" id="474952"/>
    <lineage>
        <taxon>Bacteria</taxon>
        <taxon>Pseudomonadati</taxon>
        <taxon>Acidobacteriota</taxon>
        <taxon>Terriglobia</taxon>
        <taxon>Terriglobales</taxon>
        <taxon>Acidobacteriaceae</taxon>
        <taxon>Granulicella</taxon>
    </lineage>
</organism>
<evidence type="ECO:0000256" key="3">
    <source>
        <dbReference type="ARBA" id="ARBA00023235"/>
    </source>
</evidence>
<dbReference type="InterPro" id="IPR042092">
    <property type="entry name" value="PsdUridine_s_RsuA/RluB/E/F_cat"/>
</dbReference>
<dbReference type="SMART" id="SM00363">
    <property type="entry name" value="S4"/>
    <property type="match status" value="1"/>
</dbReference>
<reference evidence="8 9" key="1">
    <citation type="submission" date="2017-06" db="EMBL/GenBank/DDBJ databases">
        <authorList>
            <person name="Kim H.J."/>
            <person name="Triplett B.A."/>
        </authorList>
    </citation>
    <scope>NUCLEOTIDE SEQUENCE [LARGE SCALE GENOMIC DNA]</scope>
    <source>
        <strain evidence="8 9">DSM 18704</strain>
    </source>
</reference>
<keyword evidence="9" id="KW-1185">Reference proteome</keyword>
<evidence type="ECO:0000256" key="2">
    <source>
        <dbReference type="ARBA" id="ARBA00022884"/>
    </source>
</evidence>
<accession>A0A239LDC6</accession>
<dbReference type="InterPro" id="IPR036986">
    <property type="entry name" value="S4_RNA-bd_sf"/>
</dbReference>
<dbReference type="GO" id="GO:0003723">
    <property type="term" value="F:RNA binding"/>
    <property type="evidence" value="ECO:0007669"/>
    <property type="project" value="UniProtKB-KW"/>
</dbReference>
<dbReference type="PANTHER" id="PTHR47683">
    <property type="entry name" value="PSEUDOURIDINE SYNTHASE FAMILY PROTEIN-RELATED"/>
    <property type="match status" value="1"/>
</dbReference>
<protein>
    <recommendedName>
        <fullName evidence="5">Pseudouridine synthase</fullName>
        <ecNumber evidence="5">5.4.99.-</ecNumber>
    </recommendedName>
</protein>
<dbReference type="Gene3D" id="3.30.70.1560">
    <property type="entry name" value="Alpha-L RNA-binding motif"/>
    <property type="match status" value="1"/>
</dbReference>
<dbReference type="PROSITE" id="PS50889">
    <property type="entry name" value="S4"/>
    <property type="match status" value="1"/>
</dbReference>
<dbReference type="InterPro" id="IPR000748">
    <property type="entry name" value="PsdUridine_synth_RsuA/RluB/E/F"/>
</dbReference>
<feature type="region of interest" description="Disordered" evidence="6">
    <location>
        <begin position="311"/>
        <end position="333"/>
    </location>
</feature>
<dbReference type="EMBL" id="FZOU01000006">
    <property type="protein sequence ID" value="SNT27928.1"/>
    <property type="molecule type" value="Genomic_DNA"/>
</dbReference>
<evidence type="ECO:0000256" key="5">
    <source>
        <dbReference type="RuleBase" id="RU003887"/>
    </source>
</evidence>
<evidence type="ECO:0000256" key="1">
    <source>
        <dbReference type="ARBA" id="ARBA00008348"/>
    </source>
</evidence>
<dbReference type="SUPFAM" id="SSF55174">
    <property type="entry name" value="Alpha-L RNA-binding motif"/>
    <property type="match status" value="1"/>
</dbReference>
<dbReference type="EC" id="5.4.99.-" evidence="5"/>
<dbReference type="InterPro" id="IPR020103">
    <property type="entry name" value="PsdUridine_synth_cat_dom_sf"/>
</dbReference>
<dbReference type="Gene3D" id="3.10.290.10">
    <property type="entry name" value="RNA-binding S4 domain"/>
    <property type="match status" value="1"/>
</dbReference>
<comment type="similarity">
    <text evidence="1 5">Belongs to the pseudouridine synthase RsuA family.</text>
</comment>
<evidence type="ECO:0000313" key="8">
    <source>
        <dbReference type="EMBL" id="SNT27928.1"/>
    </source>
</evidence>
<dbReference type="CDD" id="cd00165">
    <property type="entry name" value="S4"/>
    <property type="match status" value="1"/>
</dbReference>
<dbReference type="FunFam" id="3.10.290.10:FF:000003">
    <property type="entry name" value="Pseudouridine synthase"/>
    <property type="match status" value="1"/>
</dbReference>
<proteinExistence type="inferred from homology"/>
<name>A0A239LDC6_9BACT</name>
<dbReference type="Proteomes" id="UP000198356">
    <property type="component" value="Unassembled WGS sequence"/>
</dbReference>
<dbReference type="AlphaFoldDB" id="A0A239LDC6"/>
<dbReference type="Gene3D" id="3.30.70.580">
    <property type="entry name" value="Pseudouridine synthase I, catalytic domain, N-terminal subdomain"/>
    <property type="match status" value="1"/>
</dbReference>
<sequence>MQVQDRDEPLRSRKAGNTMSKTPAKKSVPAAEAPTGDRLQKILAQAGIASRRKAEEIILEGRVQVNGTTVTELGTRADATKDHIRVDGKLLHGPEQQRYYMLNKPRGYVTTLDDPQKRPTVMQLMTPKHGPHGDSVRLYPVGRLDYLSEGLLLMTNDGALANSLSKAAAGVEKTYLVKVAGNPTPEMIDQIRRGIMIDRGRLDEVRAGRRDRILTAPAKVELVRGGDNPWYELTLTEGRNRQLRKMFEEIGHHVEKIRRIGYGALRLDVPPGEFRELTPGEVQALDRAAKGKKVVPKKNLPEFAKLKAPVKAKPKFGARKQFSSKSSPSRRSS</sequence>
<keyword evidence="3 5" id="KW-0413">Isomerase</keyword>
<feature type="compositionally biased region" description="Basic and acidic residues" evidence="6">
    <location>
        <begin position="1"/>
        <end position="11"/>
    </location>
</feature>
<feature type="domain" description="RNA-binding S4" evidence="7">
    <location>
        <begin position="37"/>
        <end position="98"/>
    </location>
</feature>
<dbReference type="Pfam" id="PF00849">
    <property type="entry name" value="PseudoU_synth_2"/>
    <property type="match status" value="1"/>
</dbReference>
<dbReference type="CDD" id="cd02870">
    <property type="entry name" value="PseudoU_synth_RsuA_like"/>
    <property type="match status" value="1"/>
</dbReference>
<dbReference type="InterPro" id="IPR018496">
    <property type="entry name" value="PsdUridine_synth_RsuA/RluB_CS"/>
</dbReference>
<dbReference type="SUPFAM" id="SSF55120">
    <property type="entry name" value="Pseudouridine synthase"/>
    <property type="match status" value="1"/>
</dbReference>
<feature type="region of interest" description="Disordered" evidence="6">
    <location>
        <begin position="1"/>
        <end position="36"/>
    </location>
</feature>
<gene>
    <name evidence="8" type="ORF">SAMN05421770_106279</name>
</gene>
<evidence type="ECO:0000313" key="9">
    <source>
        <dbReference type="Proteomes" id="UP000198356"/>
    </source>
</evidence>
<dbReference type="PANTHER" id="PTHR47683:SF3">
    <property type="entry name" value="RIBOSOMAL LARGE SUBUNIT PSEUDOURIDINE SYNTHASE B"/>
    <property type="match status" value="1"/>
</dbReference>
<dbReference type="InterPro" id="IPR006145">
    <property type="entry name" value="PsdUridine_synth_RsuA/RluA"/>
</dbReference>
<dbReference type="GO" id="GO:0120159">
    <property type="term" value="F:rRNA pseudouridine synthase activity"/>
    <property type="evidence" value="ECO:0007669"/>
    <property type="project" value="UniProtKB-ARBA"/>
</dbReference>
<dbReference type="Pfam" id="PF01479">
    <property type="entry name" value="S4"/>
    <property type="match status" value="1"/>
</dbReference>
<dbReference type="InterPro" id="IPR020094">
    <property type="entry name" value="TruA/RsuA/RluB/E/F_N"/>
</dbReference>
<dbReference type="InterPro" id="IPR050343">
    <property type="entry name" value="RsuA_PseudoU_synthase"/>
</dbReference>
<keyword evidence="2 4" id="KW-0694">RNA-binding</keyword>
<dbReference type="PROSITE" id="PS01149">
    <property type="entry name" value="PSI_RSU"/>
    <property type="match status" value="1"/>
</dbReference>
<evidence type="ECO:0000256" key="6">
    <source>
        <dbReference type="SAM" id="MobiDB-lite"/>
    </source>
</evidence>
<evidence type="ECO:0000256" key="4">
    <source>
        <dbReference type="PROSITE-ProRule" id="PRU00182"/>
    </source>
</evidence>
<dbReference type="InterPro" id="IPR002942">
    <property type="entry name" value="S4_RNA-bd"/>
</dbReference>